<proteinExistence type="predicted"/>
<name>A0A3S1JTQ1_9BACL</name>
<dbReference type="AlphaFoldDB" id="A0A3S1JTQ1"/>
<dbReference type="EMBL" id="RZNX01000001">
    <property type="protein sequence ID" value="RUT36538.1"/>
    <property type="molecule type" value="Genomic_DNA"/>
</dbReference>
<gene>
    <name evidence="1" type="ORF">EJP77_00060</name>
</gene>
<keyword evidence="2" id="KW-1185">Reference proteome</keyword>
<evidence type="ECO:0000313" key="1">
    <source>
        <dbReference type="EMBL" id="RUT36538.1"/>
    </source>
</evidence>
<dbReference type="OrthoDB" id="2594214at2"/>
<protein>
    <submittedName>
        <fullName evidence="1">Uncharacterized protein</fullName>
    </submittedName>
</protein>
<organism evidence="1 2">
    <name type="scientific">Paenibacillus zeisoli</name>
    <dbReference type="NCBI Taxonomy" id="2496267"/>
    <lineage>
        <taxon>Bacteria</taxon>
        <taxon>Bacillati</taxon>
        <taxon>Bacillota</taxon>
        <taxon>Bacilli</taxon>
        <taxon>Bacillales</taxon>
        <taxon>Paenibacillaceae</taxon>
        <taxon>Paenibacillus</taxon>
    </lineage>
</organism>
<accession>A0A3S1JTQ1</accession>
<comment type="caution">
    <text evidence="1">The sequence shown here is derived from an EMBL/GenBank/DDBJ whole genome shotgun (WGS) entry which is preliminary data.</text>
</comment>
<reference evidence="1 2" key="1">
    <citation type="submission" date="2018-12" db="EMBL/GenBank/DDBJ databases">
        <authorList>
            <person name="Sun L."/>
            <person name="Chen Z."/>
        </authorList>
    </citation>
    <scope>NUCLEOTIDE SEQUENCE [LARGE SCALE GENOMIC DNA]</scope>
    <source>
        <strain evidence="1 2">3-5-3</strain>
    </source>
</reference>
<evidence type="ECO:0000313" key="2">
    <source>
        <dbReference type="Proteomes" id="UP000272464"/>
    </source>
</evidence>
<dbReference type="Proteomes" id="UP000272464">
    <property type="component" value="Unassembled WGS sequence"/>
</dbReference>
<sequence length="64" mass="7710">MYWNGHEFNPQEDHGYPSLITMEIARMLLDHYLVKNDTTYEIVYSVLDMDRNKVVLYLKEEVDL</sequence>